<evidence type="ECO:0000256" key="1">
    <source>
        <dbReference type="PROSITE-ProRule" id="PRU10141"/>
    </source>
</evidence>
<dbReference type="PROSITE" id="PS00107">
    <property type="entry name" value="PROTEIN_KINASE_ATP"/>
    <property type="match status" value="1"/>
</dbReference>
<dbReference type="Gene3D" id="3.80.10.10">
    <property type="entry name" value="Ribonuclease Inhibitor"/>
    <property type="match status" value="1"/>
</dbReference>
<dbReference type="PANTHER" id="PTHR45631">
    <property type="entry name" value="OS07G0107800 PROTEIN-RELATED"/>
    <property type="match status" value="1"/>
</dbReference>
<dbReference type="InterPro" id="IPR011009">
    <property type="entry name" value="Kinase-like_dom_sf"/>
</dbReference>
<dbReference type="GO" id="GO:0005524">
    <property type="term" value="F:ATP binding"/>
    <property type="evidence" value="ECO:0007669"/>
    <property type="project" value="UniProtKB-UniRule"/>
</dbReference>
<dbReference type="InterPro" id="IPR001611">
    <property type="entry name" value="Leu-rich_rpt"/>
</dbReference>
<sequence length="216" mass="24332">MTVQHFSEQLNTLNLSSRGLTGHIAVYISKLIELESLDLSNNSLIGEIPVFLVENLPLLRVLLGQNPNLCESGPCDQQTKDKSKENNPIIYILASVSAFLMLLLVVLAAVIIIYIKKRKLKDDVYIHMESGDPLKSKRRQYSFDEVVYMTNNFERVLGRGEFGTVYYGIIDDIPIAVKILLQSSAQGYQKFLAEDLQVVHQQVRDSGYGDLLPMNL</sequence>
<keyword evidence="2" id="KW-0812">Transmembrane</keyword>
<dbReference type="EMBL" id="SDMP01000015">
    <property type="protein sequence ID" value="RYR07626.1"/>
    <property type="molecule type" value="Genomic_DNA"/>
</dbReference>
<keyword evidence="1" id="KW-0547">Nucleotide-binding</keyword>
<dbReference type="InterPro" id="IPR032675">
    <property type="entry name" value="LRR_dom_sf"/>
</dbReference>
<evidence type="ECO:0008006" key="5">
    <source>
        <dbReference type="Google" id="ProtNLM"/>
    </source>
</evidence>
<dbReference type="SUPFAM" id="SSF56112">
    <property type="entry name" value="Protein kinase-like (PK-like)"/>
    <property type="match status" value="1"/>
</dbReference>
<dbReference type="Gene3D" id="3.30.200.20">
    <property type="entry name" value="Phosphorylase Kinase, domain 1"/>
    <property type="match status" value="1"/>
</dbReference>
<keyword evidence="2" id="KW-0472">Membrane</keyword>
<comment type="caution">
    <text evidence="3">The sequence shown here is derived from an EMBL/GenBank/DDBJ whole genome shotgun (WGS) entry which is preliminary data.</text>
</comment>
<evidence type="ECO:0000313" key="4">
    <source>
        <dbReference type="Proteomes" id="UP000289738"/>
    </source>
</evidence>
<dbReference type="Proteomes" id="UP000289738">
    <property type="component" value="Chromosome B05"/>
</dbReference>
<organism evidence="3 4">
    <name type="scientific">Arachis hypogaea</name>
    <name type="common">Peanut</name>
    <dbReference type="NCBI Taxonomy" id="3818"/>
    <lineage>
        <taxon>Eukaryota</taxon>
        <taxon>Viridiplantae</taxon>
        <taxon>Streptophyta</taxon>
        <taxon>Embryophyta</taxon>
        <taxon>Tracheophyta</taxon>
        <taxon>Spermatophyta</taxon>
        <taxon>Magnoliopsida</taxon>
        <taxon>eudicotyledons</taxon>
        <taxon>Gunneridae</taxon>
        <taxon>Pentapetalae</taxon>
        <taxon>rosids</taxon>
        <taxon>fabids</taxon>
        <taxon>Fabales</taxon>
        <taxon>Fabaceae</taxon>
        <taxon>Papilionoideae</taxon>
        <taxon>50 kb inversion clade</taxon>
        <taxon>dalbergioids sensu lato</taxon>
        <taxon>Dalbergieae</taxon>
        <taxon>Pterocarpus clade</taxon>
        <taxon>Arachis</taxon>
    </lineage>
</organism>
<evidence type="ECO:0000313" key="3">
    <source>
        <dbReference type="EMBL" id="RYR07626.1"/>
    </source>
</evidence>
<dbReference type="AlphaFoldDB" id="A0A444Z0D0"/>
<gene>
    <name evidence="3" type="ORF">Ahy_B05g075025</name>
</gene>
<dbReference type="SUPFAM" id="SSF52058">
    <property type="entry name" value="L domain-like"/>
    <property type="match status" value="1"/>
</dbReference>
<reference evidence="3 4" key="1">
    <citation type="submission" date="2019-01" db="EMBL/GenBank/DDBJ databases">
        <title>Sequencing of cultivated peanut Arachis hypogaea provides insights into genome evolution and oil improvement.</title>
        <authorList>
            <person name="Chen X."/>
        </authorList>
    </citation>
    <scope>NUCLEOTIDE SEQUENCE [LARGE SCALE GENOMIC DNA]</scope>
    <source>
        <strain evidence="4">cv. Fuhuasheng</strain>
        <tissue evidence="3">Leaves</tissue>
    </source>
</reference>
<dbReference type="InterPro" id="IPR017441">
    <property type="entry name" value="Protein_kinase_ATP_BS"/>
</dbReference>
<accession>A0A444Z0D0</accession>
<keyword evidence="2" id="KW-1133">Transmembrane helix</keyword>
<keyword evidence="1" id="KW-0067">ATP-binding</keyword>
<proteinExistence type="predicted"/>
<name>A0A444Z0D0_ARAHY</name>
<feature type="transmembrane region" description="Helical" evidence="2">
    <location>
        <begin position="89"/>
        <end position="115"/>
    </location>
</feature>
<dbReference type="Pfam" id="PF00560">
    <property type="entry name" value="LRR_1"/>
    <property type="match status" value="1"/>
</dbReference>
<dbReference type="STRING" id="3818.A0A444Z0D0"/>
<keyword evidence="4" id="KW-1185">Reference proteome</keyword>
<protein>
    <recommendedName>
        <fullName evidence="5">Protein kinase domain-containing protein</fullName>
    </recommendedName>
</protein>
<evidence type="ECO:0000256" key="2">
    <source>
        <dbReference type="SAM" id="Phobius"/>
    </source>
</evidence>
<dbReference type="PANTHER" id="PTHR45631:SF202">
    <property type="entry name" value="SENESCENCE-INDUCED RECEPTOR-LIKE SERINE_THREONINE-PROTEIN KINASE"/>
    <property type="match status" value="1"/>
</dbReference>
<feature type="binding site" evidence="1">
    <location>
        <position position="178"/>
    </location>
    <ligand>
        <name>ATP</name>
        <dbReference type="ChEBI" id="CHEBI:30616"/>
    </ligand>
</feature>